<feature type="domain" description="Right handed beta helix" evidence="2">
    <location>
        <begin position="478"/>
        <end position="587"/>
    </location>
</feature>
<protein>
    <recommendedName>
        <fullName evidence="2">Right handed beta helix domain-containing protein</fullName>
    </recommendedName>
</protein>
<dbReference type="InterPro" id="IPR011050">
    <property type="entry name" value="Pectin_lyase_fold/virulence"/>
</dbReference>
<evidence type="ECO:0000256" key="1">
    <source>
        <dbReference type="SAM" id="MobiDB-lite"/>
    </source>
</evidence>
<evidence type="ECO:0000313" key="4">
    <source>
        <dbReference type="Proteomes" id="UP000398217"/>
    </source>
</evidence>
<dbReference type="Proteomes" id="UP000398217">
    <property type="component" value="Unassembled WGS sequence"/>
</dbReference>
<dbReference type="SUPFAM" id="SSF51126">
    <property type="entry name" value="Pectin lyase-like"/>
    <property type="match status" value="1"/>
</dbReference>
<dbReference type="Pfam" id="PF13229">
    <property type="entry name" value="Beta_helix"/>
    <property type="match status" value="1"/>
</dbReference>
<dbReference type="EMBL" id="BLBC01000014">
    <property type="protein sequence ID" value="GET46904.1"/>
    <property type="molecule type" value="Genomic_DNA"/>
</dbReference>
<dbReference type="AlphaFoldDB" id="A0A5M4BBE0"/>
<comment type="caution">
    <text evidence="3">The sequence shown here is derived from an EMBL/GenBank/DDBJ whole genome shotgun (WGS) entry which is preliminary data.</text>
</comment>
<keyword evidence="4" id="KW-1185">Reference proteome</keyword>
<dbReference type="SMART" id="SM00710">
    <property type="entry name" value="PbH1"/>
    <property type="match status" value="6"/>
</dbReference>
<dbReference type="RefSeq" id="WP_155285517.1">
    <property type="nucleotide sequence ID" value="NZ_BLBC01000014.1"/>
</dbReference>
<dbReference type="InterPro" id="IPR039448">
    <property type="entry name" value="Beta_helix"/>
</dbReference>
<feature type="compositionally biased region" description="Basic and acidic residues" evidence="1">
    <location>
        <begin position="63"/>
        <end position="80"/>
    </location>
</feature>
<gene>
    <name evidence="3" type="ORF">RCZ01_22060</name>
</gene>
<accession>A0A5M4BBE0</accession>
<proteinExistence type="predicted"/>
<reference evidence="4" key="1">
    <citation type="journal article" date="2020" name="Int. J. Syst. Evol. Microbiol.">
        <title>Capnocytophaga felis sp. nov. isolated from the feline oral cavity.</title>
        <authorList>
            <person name="Suzuki M."/>
            <person name="Umeda K."/>
            <person name="Kimura M."/>
            <person name="Imaoka K."/>
            <person name="Morikawa S."/>
            <person name="Maeda K."/>
        </authorList>
    </citation>
    <scope>NUCLEOTIDE SEQUENCE [LARGE SCALE GENOMIC DNA]</scope>
    <source>
        <strain evidence="4">KC07070</strain>
    </source>
</reference>
<dbReference type="InterPro" id="IPR006626">
    <property type="entry name" value="PbH1"/>
</dbReference>
<dbReference type="InterPro" id="IPR012334">
    <property type="entry name" value="Pectin_lyas_fold"/>
</dbReference>
<evidence type="ECO:0000313" key="3">
    <source>
        <dbReference type="EMBL" id="GET46904.1"/>
    </source>
</evidence>
<feature type="region of interest" description="Disordered" evidence="1">
    <location>
        <begin position="63"/>
        <end position="84"/>
    </location>
</feature>
<dbReference type="OrthoDB" id="253409at2"/>
<sequence>MAIGSANDNKIVLELQVAGQGGGLSENDRQLLNNFKENSANILKKTESDDILLANGETISKTELKGDKGDAGERGQRGERGIQGADGKSAYQSWLDAGNQGTEQDFLNSLQGQGLTETEKQQLLKKGTTKDILLNDGTTISKEDLLEGQISVPDDQFEFKFQNKYLWWKLKTEASSAWKKLLYNYELRPLDNQTLVAKVDRNRIYIKKQGEPDEKYKELLMGQWVAAFKYKVLDNKKIQWHSGLLNAEWVDMPFIANEENRRNTEGDMMVRVNTLRFVEDRQEKLINVNYPETFHIKILDGNYLQWKETTEDDTQWKRLPFHGENFHLKYALQARVQNGIIQYKFEFEDDTEYKDLVKTQDLFSVEGIKVISTKNIIGDTRTWLNVLFAYHRNILIKAGRYDLEALTNVGVHVHSNSNIELEEGAEFKVLPNPLPHFTTLRIEEANNVTIRGGLLVGDKSDHQWMNPKEDNYFFRSEQIHGVYITKSQNVTIENLTAKYFIGDGMLLSRANNVYVRNTKLYNARMEGLGIRSAENVVFDTCEFSFTSPAEASNFRNLGYGTDIEPIYNRNHFKNIKFLNCVFEDNGGFEPAGFSLSTAQHGSMKYELKSENEFVPTHVSIELINPVFKGCGLFAKIPTNWTHGYLRMFNVTVINSKRFGVAFIDHNSDNFHTYIDGLKLIDCGTELHWTGSEPQYYSRPLCFYSSANGNSQYIEQRNVNQRKGNKNIHIKNVEIVNSGKVTYRKAAITVYANPDKANDLENVQVENVKVVGYQKVFENLSKHQIHNSFQLTQHPETQLLNSDVVNKDIEIGNDSVHTFLNKTTSGNITFKDEIFPSNLEYYVKNSSTGEVKLKFETATDIEGLAYGVQEFALARGKRLKMRKIGENRWEYLEGTA</sequence>
<evidence type="ECO:0000259" key="2">
    <source>
        <dbReference type="Pfam" id="PF13229"/>
    </source>
</evidence>
<organism evidence="3 4">
    <name type="scientific">Capnocytophaga felis</name>
    <dbReference type="NCBI Taxonomy" id="2267611"/>
    <lineage>
        <taxon>Bacteria</taxon>
        <taxon>Pseudomonadati</taxon>
        <taxon>Bacteroidota</taxon>
        <taxon>Flavobacteriia</taxon>
        <taxon>Flavobacteriales</taxon>
        <taxon>Flavobacteriaceae</taxon>
        <taxon>Capnocytophaga</taxon>
    </lineage>
</organism>
<name>A0A5M4BBE0_9FLAO</name>
<dbReference type="Gene3D" id="2.160.20.10">
    <property type="entry name" value="Single-stranded right-handed beta-helix, Pectin lyase-like"/>
    <property type="match status" value="1"/>
</dbReference>